<dbReference type="RefSeq" id="WP_161481395.1">
    <property type="nucleotide sequence ID" value="NZ_WXEW01000006.1"/>
</dbReference>
<evidence type="ECO:0000313" key="3">
    <source>
        <dbReference type="Proteomes" id="UP000479526"/>
    </source>
</evidence>
<feature type="transmembrane region" description="Helical" evidence="1">
    <location>
        <begin position="258"/>
        <end position="274"/>
    </location>
</feature>
<dbReference type="Proteomes" id="UP000479526">
    <property type="component" value="Unassembled WGS sequence"/>
</dbReference>
<keyword evidence="1" id="KW-0812">Transmembrane</keyword>
<evidence type="ECO:0000256" key="1">
    <source>
        <dbReference type="SAM" id="Phobius"/>
    </source>
</evidence>
<keyword evidence="1" id="KW-0472">Membrane</keyword>
<feature type="transmembrane region" description="Helical" evidence="1">
    <location>
        <begin position="303"/>
        <end position="320"/>
    </location>
</feature>
<sequence>MLARPVPLLGLVALGYLVLQALLVPADMTLEWDEAVYTSQVAPGVPDAVFSAPRARGVTWLVAPIVQITTDPVAIRWWMMVLASAGLFLAFLPWTRLLTPKVLVLAAGLFATLWVSVWYGPQVMPNLYVAFGAVLAIGSLLAVRESPSAWGYAGLAAGFAGVAMLRPSDVLWLGVVAGPAALLWRRWAAAATILVAAALGSVPWVVEAYTSFGSLLQRWAAAGEVQGGIAPAPGFWYEFKAASGPAFCRPCDIPLDRPYLLIWWLALPALALVSARRHPVPLLAGFAMAAPYLFLVDYAAPRFLLPAYALLMIPAAATAARFRPPFAVLLAAYLVVQFTAFAGVKGQDYPLRQFQAAFVQKMIAAGVTRPCTLVGVSVNPAHQFLTGCEVRIVKPGESVAEAAEGIPGVVATLSQKTPPKGAEEWDRHVLASSNGKPTWITMIRPK</sequence>
<keyword evidence="1" id="KW-1133">Transmembrane helix</keyword>
<reference evidence="2 3" key="1">
    <citation type="submission" date="2020-01" db="EMBL/GenBank/DDBJ databases">
        <title>Herbidospora sp. NEAU-GS84 nov., a novel actinomycete isolated from soil.</title>
        <authorList>
            <person name="Han L."/>
        </authorList>
    </citation>
    <scope>NUCLEOTIDE SEQUENCE [LARGE SCALE GENOMIC DNA]</scope>
    <source>
        <strain evidence="2 3">NEAU-GS84</strain>
    </source>
</reference>
<dbReference type="AlphaFoldDB" id="A0A7C9P145"/>
<comment type="caution">
    <text evidence="2">The sequence shown here is derived from an EMBL/GenBank/DDBJ whole genome shotgun (WGS) entry which is preliminary data.</text>
</comment>
<protein>
    <recommendedName>
        <fullName evidence="4">Glycosyltransferase RgtA/B/C/D-like domain-containing protein</fullName>
    </recommendedName>
</protein>
<evidence type="ECO:0008006" key="4">
    <source>
        <dbReference type="Google" id="ProtNLM"/>
    </source>
</evidence>
<organism evidence="2 3">
    <name type="scientific">Herbidospora solisilvae</name>
    <dbReference type="NCBI Taxonomy" id="2696284"/>
    <lineage>
        <taxon>Bacteria</taxon>
        <taxon>Bacillati</taxon>
        <taxon>Actinomycetota</taxon>
        <taxon>Actinomycetes</taxon>
        <taxon>Streptosporangiales</taxon>
        <taxon>Streptosporangiaceae</taxon>
        <taxon>Herbidospora</taxon>
    </lineage>
</organism>
<feature type="transmembrane region" description="Helical" evidence="1">
    <location>
        <begin position="187"/>
        <end position="206"/>
    </location>
</feature>
<proteinExistence type="predicted"/>
<accession>A0A7C9P145</accession>
<evidence type="ECO:0000313" key="2">
    <source>
        <dbReference type="EMBL" id="NAS24197.1"/>
    </source>
</evidence>
<feature type="transmembrane region" description="Helical" evidence="1">
    <location>
        <begin position="280"/>
        <end position="296"/>
    </location>
</feature>
<feature type="transmembrane region" description="Helical" evidence="1">
    <location>
        <begin position="326"/>
        <end position="344"/>
    </location>
</feature>
<feature type="transmembrane region" description="Helical" evidence="1">
    <location>
        <begin position="126"/>
        <end position="143"/>
    </location>
</feature>
<keyword evidence="3" id="KW-1185">Reference proteome</keyword>
<name>A0A7C9P145_9ACTN</name>
<dbReference type="EMBL" id="WXEW01000006">
    <property type="protein sequence ID" value="NAS24197.1"/>
    <property type="molecule type" value="Genomic_DNA"/>
</dbReference>
<feature type="transmembrane region" description="Helical" evidence="1">
    <location>
        <begin position="75"/>
        <end position="95"/>
    </location>
</feature>
<gene>
    <name evidence="2" type="ORF">GT755_21190</name>
</gene>
<feature type="transmembrane region" description="Helical" evidence="1">
    <location>
        <begin position="150"/>
        <end position="167"/>
    </location>
</feature>
<feature type="transmembrane region" description="Helical" evidence="1">
    <location>
        <begin position="102"/>
        <end position="120"/>
    </location>
</feature>